<keyword evidence="4" id="KW-1185">Reference proteome</keyword>
<proteinExistence type="predicted"/>
<dbReference type="OrthoDB" id="3238562at2759"/>
<comment type="caution">
    <text evidence="3">The sequence shown here is derived from an EMBL/GenBank/DDBJ whole genome shotgun (WGS) entry which is preliminary data.</text>
</comment>
<dbReference type="AlphaFoldDB" id="A0A4S4MN25"/>
<evidence type="ECO:0000313" key="4">
    <source>
        <dbReference type="Proteomes" id="UP000308730"/>
    </source>
</evidence>
<evidence type="ECO:0008006" key="5">
    <source>
        <dbReference type="Google" id="ProtNLM"/>
    </source>
</evidence>
<name>A0A4S4MN25_9APHY</name>
<sequence length="473" mass="51698">MSDKQYYKLVATFDGPKDAVLQVAFSSLGAYVAATGYKGVDVWNMSTQTTVTIDIPDADLNQAYTTCTWLYFTKACRHVLILGRIDGAVLAWDLNVVDGKEVLRSVRPPAPNTPTIGHEGAVISLDVGSADILEGRRGRVAASFMDKSIIVWAMSPNGGFKLLWKSEEITYVPKVVRFSGERKVWVFATTGGTITTLHSEKGTVSLVQNSGLELVTAVAVDPENDCFAVGIGGRGFELWSLGALEKTRRFVDPIDPNVFFPKQVVFTEDGEGVLTGTDHGCGILYDLLVVAATTTGDCNYVAIAGSVAQQPNQVLVWQKIQPSTPNLEDTYDTKKFYILRIPRGMAKLVVVIATLAIAVLSVAFYRPFENTDMPQFGPLVHGLLDGVGLTREKHVSGDDIRQQSPLSSTPRSDPAWQADQVLSFGSSRELVDRVPMRIERENAHPSKDADSSIVDVGKRRVTRQEEVWIIGDE</sequence>
<dbReference type="SMART" id="SM00320">
    <property type="entry name" value="WD40"/>
    <property type="match status" value="3"/>
</dbReference>
<evidence type="ECO:0000313" key="3">
    <source>
        <dbReference type="EMBL" id="THH26687.1"/>
    </source>
</evidence>
<dbReference type="InterPro" id="IPR001680">
    <property type="entry name" value="WD40_rpt"/>
</dbReference>
<dbReference type="EMBL" id="SGPM01000320">
    <property type="protein sequence ID" value="THH26687.1"/>
    <property type="molecule type" value="Genomic_DNA"/>
</dbReference>
<dbReference type="Proteomes" id="UP000308730">
    <property type="component" value="Unassembled WGS sequence"/>
</dbReference>
<keyword evidence="2" id="KW-0472">Membrane</keyword>
<organism evidence="3 4">
    <name type="scientific">Antrodiella citrinella</name>
    <dbReference type="NCBI Taxonomy" id="2447956"/>
    <lineage>
        <taxon>Eukaryota</taxon>
        <taxon>Fungi</taxon>
        <taxon>Dikarya</taxon>
        <taxon>Basidiomycota</taxon>
        <taxon>Agaricomycotina</taxon>
        <taxon>Agaricomycetes</taxon>
        <taxon>Polyporales</taxon>
        <taxon>Steccherinaceae</taxon>
        <taxon>Antrodiella</taxon>
    </lineage>
</organism>
<dbReference type="SUPFAM" id="SSF50978">
    <property type="entry name" value="WD40 repeat-like"/>
    <property type="match status" value="1"/>
</dbReference>
<accession>A0A4S4MN25</accession>
<reference evidence="3 4" key="1">
    <citation type="submission" date="2019-02" db="EMBL/GenBank/DDBJ databases">
        <title>Genome sequencing of the rare red list fungi Antrodiella citrinella (Flaviporus citrinellus).</title>
        <authorList>
            <person name="Buettner E."/>
            <person name="Kellner H."/>
        </authorList>
    </citation>
    <scope>NUCLEOTIDE SEQUENCE [LARGE SCALE GENOMIC DNA]</scope>
    <source>
        <strain evidence="3 4">DSM 108506</strain>
    </source>
</reference>
<evidence type="ECO:0000256" key="2">
    <source>
        <dbReference type="SAM" id="Phobius"/>
    </source>
</evidence>
<evidence type="ECO:0000256" key="1">
    <source>
        <dbReference type="SAM" id="MobiDB-lite"/>
    </source>
</evidence>
<feature type="transmembrane region" description="Helical" evidence="2">
    <location>
        <begin position="344"/>
        <end position="365"/>
    </location>
</feature>
<feature type="region of interest" description="Disordered" evidence="1">
    <location>
        <begin position="395"/>
        <end position="414"/>
    </location>
</feature>
<gene>
    <name evidence="3" type="ORF">EUX98_g7500</name>
</gene>
<feature type="compositionally biased region" description="Polar residues" evidence="1">
    <location>
        <begin position="402"/>
        <end position="411"/>
    </location>
</feature>
<keyword evidence="2" id="KW-1133">Transmembrane helix</keyword>
<protein>
    <recommendedName>
        <fullName evidence="5">Anaphase-promoting complex subunit 4 WD40 domain-containing protein</fullName>
    </recommendedName>
</protein>
<dbReference type="InterPro" id="IPR036322">
    <property type="entry name" value="WD40_repeat_dom_sf"/>
</dbReference>
<dbReference type="Gene3D" id="2.130.10.10">
    <property type="entry name" value="YVTN repeat-like/Quinoprotein amine dehydrogenase"/>
    <property type="match status" value="1"/>
</dbReference>
<dbReference type="InterPro" id="IPR015943">
    <property type="entry name" value="WD40/YVTN_repeat-like_dom_sf"/>
</dbReference>
<keyword evidence="2" id="KW-0812">Transmembrane</keyword>